<dbReference type="EMBL" id="FNIC01000002">
    <property type="protein sequence ID" value="SDN22722.1"/>
    <property type="molecule type" value="Genomic_DNA"/>
</dbReference>
<evidence type="ECO:0000313" key="1">
    <source>
        <dbReference type="EMBL" id="SDN22722.1"/>
    </source>
</evidence>
<evidence type="ECO:0000313" key="2">
    <source>
        <dbReference type="Proteomes" id="UP000199004"/>
    </source>
</evidence>
<evidence type="ECO:0008006" key="3">
    <source>
        <dbReference type="Google" id="ProtNLM"/>
    </source>
</evidence>
<sequence length="218" mass="23317">MPLLTAAVRGASSVGGAVLCGATRALAAVRPAAKPLHPQGRVLEACLYRHGVEPPLGVEFLDTVSTDEVVVRESRAIGLPRQLPDIHGLAIKMTNADGTTGDLLFATTGSGRLSRFVLTFSKSTYGRPLTTLLPYSTSAGPIVLGARAVGFSTVELRCSVGDGEWRHFADLRLSETVGADQDISFDPVRNQLPGLEQYGWVTRLRAPAYEEARESRSE</sequence>
<dbReference type="AlphaFoldDB" id="A0A1G9ZML1"/>
<dbReference type="RefSeq" id="WP_143016133.1">
    <property type="nucleotide sequence ID" value="NZ_BKAE01000007.1"/>
</dbReference>
<dbReference type="Proteomes" id="UP000199004">
    <property type="component" value="Unassembled WGS sequence"/>
</dbReference>
<name>A0A1G9ZML1_9ACTN</name>
<proteinExistence type="predicted"/>
<organism evidence="1 2">
    <name type="scientific">Nocardioides szechwanensis</name>
    <dbReference type="NCBI Taxonomy" id="1005944"/>
    <lineage>
        <taxon>Bacteria</taxon>
        <taxon>Bacillati</taxon>
        <taxon>Actinomycetota</taxon>
        <taxon>Actinomycetes</taxon>
        <taxon>Propionibacteriales</taxon>
        <taxon>Nocardioidaceae</taxon>
        <taxon>Nocardioides</taxon>
    </lineage>
</organism>
<dbReference type="OrthoDB" id="3368165at2"/>
<reference evidence="1 2" key="1">
    <citation type="submission" date="2016-10" db="EMBL/GenBank/DDBJ databases">
        <authorList>
            <person name="de Groot N.N."/>
        </authorList>
    </citation>
    <scope>NUCLEOTIDE SEQUENCE [LARGE SCALE GENOMIC DNA]</scope>
    <source>
        <strain evidence="1 2">CGMCC 1.11147</strain>
    </source>
</reference>
<dbReference type="STRING" id="1005944.SAMN05192576_1789"/>
<protein>
    <recommendedName>
        <fullName evidence="3">Phosphodiesterase</fullName>
    </recommendedName>
</protein>
<gene>
    <name evidence="1" type="ORF">SAMN05192576_1789</name>
</gene>
<accession>A0A1G9ZML1</accession>
<keyword evidence="2" id="KW-1185">Reference proteome</keyword>